<reference evidence="6 7" key="1">
    <citation type="submission" date="2019-02" db="EMBL/GenBank/DDBJ databases">
        <title>Deep-cultivation of Planctomycetes and their phenomic and genomic characterization uncovers novel biology.</title>
        <authorList>
            <person name="Wiegand S."/>
            <person name="Jogler M."/>
            <person name="Boedeker C."/>
            <person name="Pinto D."/>
            <person name="Vollmers J."/>
            <person name="Rivas-Marin E."/>
            <person name="Kohn T."/>
            <person name="Peeters S.H."/>
            <person name="Heuer A."/>
            <person name="Rast P."/>
            <person name="Oberbeckmann S."/>
            <person name="Bunk B."/>
            <person name="Jeske O."/>
            <person name="Meyerdierks A."/>
            <person name="Storesund J.E."/>
            <person name="Kallscheuer N."/>
            <person name="Luecker S."/>
            <person name="Lage O.M."/>
            <person name="Pohl T."/>
            <person name="Merkel B.J."/>
            <person name="Hornburger P."/>
            <person name="Mueller R.-W."/>
            <person name="Bruemmer F."/>
            <person name="Labrenz M."/>
            <person name="Spormann A.M."/>
            <person name="Op den Camp H."/>
            <person name="Overmann J."/>
            <person name="Amann R."/>
            <person name="Jetten M.S.M."/>
            <person name="Mascher T."/>
            <person name="Medema M.H."/>
            <person name="Devos D.P."/>
            <person name="Kaster A.-K."/>
            <person name="Ovreas L."/>
            <person name="Rohde M."/>
            <person name="Galperin M.Y."/>
            <person name="Jogler C."/>
        </authorList>
    </citation>
    <scope>NUCLEOTIDE SEQUENCE [LARGE SCALE GENOMIC DNA]</scope>
    <source>
        <strain evidence="6 7">ETA_A8</strain>
    </source>
</reference>
<keyword evidence="4" id="KW-0804">Transcription</keyword>
<keyword evidence="2" id="KW-0731">Sigma factor</keyword>
<dbReference type="Gene3D" id="1.10.10.60">
    <property type="entry name" value="Homeodomain-like"/>
    <property type="match status" value="1"/>
</dbReference>
<dbReference type="InterPro" id="IPR053812">
    <property type="entry name" value="HTH_Sigma70_ECF-like"/>
</dbReference>
<evidence type="ECO:0000256" key="2">
    <source>
        <dbReference type="ARBA" id="ARBA00023082"/>
    </source>
</evidence>
<dbReference type="GO" id="GO:0006352">
    <property type="term" value="P:DNA-templated transcription initiation"/>
    <property type="evidence" value="ECO:0007669"/>
    <property type="project" value="InterPro"/>
</dbReference>
<evidence type="ECO:0000256" key="4">
    <source>
        <dbReference type="ARBA" id="ARBA00023163"/>
    </source>
</evidence>
<dbReference type="AlphaFoldDB" id="A0A517Y7Q0"/>
<feature type="domain" description="RNA polymerase sigma-70 ECF-like HTH" evidence="5">
    <location>
        <begin position="1"/>
        <end position="168"/>
    </location>
</feature>
<organism evidence="6 7">
    <name type="scientific">Anatilimnocola aggregata</name>
    <dbReference type="NCBI Taxonomy" id="2528021"/>
    <lineage>
        <taxon>Bacteria</taxon>
        <taxon>Pseudomonadati</taxon>
        <taxon>Planctomycetota</taxon>
        <taxon>Planctomycetia</taxon>
        <taxon>Pirellulales</taxon>
        <taxon>Pirellulaceae</taxon>
        <taxon>Anatilimnocola</taxon>
    </lineage>
</organism>
<dbReference type="KEGG" id="aagg:ETAA8_13010"/>
<dbReference type="GO" id="GO:0016987">
    <property type="term" value="F:sigma factor activity"/>
    <property type="evidence" value="ECO:0007669"/>
    <property type="project" value="UniProtKB-KW"/>
</dbReference>
<proteinExistence type="predicted"/>
<evidence type="ECO:0000256" key="1">
    <source>
        <dbReference type="ARBA" id="ARBA00023015"/>
    </source>
</evidence>
<keyword evidence="3" id="KW-0238">DNA-binding</keyword>
<evidence type="ECO:0000313" key="7">
    <source>
        <dbReference type="Proteomes" id="UP000315017"/>
    </source>
</evidence>
<keyword evidence="1" id="KW-0805">Transcription regulation</keyword>
<keyword evidence="7" id="KW-1185">Reference proteome</keyword>
<name>A0A517Y7Q0_9BACT</name>
<dbReference type="NCBIfam" id="TIGR02937">
    <property type="entry name" value="sigma70-ECF"/>
    <property type="match status" value="1"/>
</dbReference>
<dbReference type="Pfam" id="PF07638">
    <property type="entry name" value="Sigma70_ECF"/>
    <property type="match status" value="1"/>
</dbReference>
<evidence type="ECO:0000313" key="6">
    <source>
        <dbReference type="EMBL" id="QDU26225.1"/>
    </source>
</evidence>
<evidence type="ECO:0000259" key="5">
    <source>
        <dbReference type="Pfam" id="PF07638"/>
    </source>
</evidence>
<dbReference type="InterPro" id="IPR039425">
    <property type="entry name" value="RNA_pol_sigma-70-like"/>
</dbReference>
<accession>A0A517Y7Q0</accession>
<dbReference type="PANTHER" id="PTHR43133:SF8">
    <property type="entry name" value="RNA POLYMERASE SIGMA FACTOR HI_1459-RELATED"/>
    <property type="match status" value="1"/>
</dbReference>
<gene>
    <name evidence="6" type="ORF">ETAA8_13010</name>
</gene>
<dbReference type="InterPro" id="IPR014284">
    <property type="entry name" value="RNA_pol_sigma-70_dom"/>
</dbReference>
<dbReference type="PANTHER" id="PTHR43133">
    <property type="entry name" value="RNA POLYMERASE ECF-TYPE SIGMA FACTO"/>
    <property type="match status" value="1"/>
</dbReference>
<protein>
    <submittedName>
        <fullName evidence="6">RNA polymerase sigma factor</fullName>
    </submittedName>
</protein>
<dbReference type="InterPro" id="IPR013325">
    <property type="entry name" value="RNA_pol_sigma_r2"/>
</dbReference>
<evidence type="ECO:0000256" key="3">
    <source>
        <dbReference type="ARBA" id="ARBA00023125"/>
    </source>
</evidence>
<dbReference type="SUPFAM" id="SSF88946">
    <property type="entry name" value="Sigma2 domain of RNA polymerase sigma factors"/>
    <property type="match status" value="1"/>
</dbReference>
<dbReference type="GO" id="GO:0003677">
    <property type="term" value="F:DNA binding"/>
    <property type="evidence" value="ECO:0007669"/>
    <property type="project" value="UniProtKB-KW"/>
</dbReference>
<sequence length="178" mass="20548">MEQVQAGSQQAAWDVVQRYSHDVHRIVRRTLNRRLRSKFDSLDFVQIVWASFFRTPHRIKDVETPEQLVAYLATVAKFKVISEVRRRLQSAKYNLNREADRSDMQQTLGQLAATSPTPSSVAMAKERWEQLLAGEPEHVKQIVELRLQGVTFTSIAAELNIHERTARKVVQRLLQQAT</sequence>
<dbReference type="Proteomes" id="UP000315017">
    <property type="component" value="Chromosome"/>
</dbReference>
<dbReference type="Gene3D" id="1.10.1740.10">
    <property type="match status" value="1"/>
</dbReference>
<dbReference type="EMBL" id="CP036274">
    <property type="protein sequence ID" value="QDU26225.1"/>
    <property type="molecule type" value="Genomic_DNA"/>
</dbReference>